<organism evidence="7 8">
    <name type="scientific">Gossypium stocksii</name>
    <dbReference type="NCBI Taxonomy" id="47602"/>
    <lineage>
        <taxon>Eukaryota</taxon>
        <taxon>Viridiplantae</taxon>
        <taxon>Streptophyta</taxon>
        <taxon>Embryophyta</taxon>
        <taxon>Tracheophyta</taxon>
        <taxon>Spermatophyta</taxon>
        <taxon>Magnoliopsida</taxon>
        <taxon>eudicotyledons</taxon>
        <taxon>Gunneridae</taxon>
        <taxon>Pentapetalae</taxon>
        <taxon>rosids</taxon>
        <taxon>malvids</taxon>
        <taxon>Malvales</taxon>
        <taxon>Malvaceae</taxon>
        <taxon>Malvoideae</taxon>
        <taxon>Gossypium</taxon>
    </lineage>
</organism>
<dbReference type="OrthoDB" id="1924787at2759"/>
<evidence type="ECO:0000256" key="4">
    <source>
        <dbReference type="ARBA" id="ARBA00022968"/>
    </source>
</evidence>
<dbReference type="PANTHER" id="PTHR11062">
    <property type="entry name" value="EXOSTOSIN HEPARAN SULFATE GLYCOSYLTRANSFERASE -RELATED"/>
    <property type="match status" value="1"/>
</dbReference>
<keyword evidence="3" id="KW-0808">Transferase</keyword>
<keyword evidence="8" id="KW-1185">Reference proteome</keyword>
<dbReference type="GO" id="GO:0000139">
    <property type="term" value="C:Golgi membrane"/>
    <property type="evidence" value="ECO:0007669"/>
    <property type="project" value="UniProtKB-SubCell"/>
</dbReference>
<protein>
    <recommendedName>
        <fullName evidence="6">Exostosin GT47 domain-containing protein</fullName>
    </recommendedName>
</protein>
<sequence length="134" mass="15659">MFRMEQYKCLTNNSSMASAVFVPFYAGLDFGRYLWDYNTSPPGDSYTRCSMFDSILAGCIPVFFHPYSAHAQYIWYFPKNYTSYSVYIPANDIKHGSVSINESLSRFLEHRALAMRKEVVKLIPKVIWRPQVWN</sequence>
<comment type="subcellular location">
    <subcellularLocation>
        <location evidence="1">Golgi apparatus membrane</location>
        <topology evidence="1">Single-pass type II membrane protein</topology>
    </subcellularLocation>
</comment>
<name>A0A9D3ZLB4_9ROSI</name>
<keyword evidence="3" id="KW-0328">Glycosyltransferase</keyword>
<accession>A0A9D3ZLB4</accession>
<feature type="domain" description="Exostosin GT47" evidence="6">
    <location>
        <begin position="41"/>
        <end position="103"/>
    </location>
</feature>
<evidence type="ECO:0000256" key="2">
    <source>
        <dbReference type="ARBA" id="ARBA00010271"/>
    </source>
</evidence>
<comment type="caution">
    <text evidence="7">The sequence shown here is derived from an EMBL/GenBank/DDBJ whole genome shotgun (WGS) entry which is preliminary data.</text>
</comment>
<evidence type="ECO:0000313" key="8">
    <source>
        <dbReference type="Proteomes" id="UP000828251"/>
    </source>
</evidence>
<keyword evidence="4" id="KW-0735">Signal-anchor</keyword>
<dbReference type="Proteomes" id="UP000828251">
    <property type="component" value="Unassembled WGS sequence"/>
</dbReference>
<keyword evidence="5" id="KW-0333">Golgi apparatus</keyword>
<dbReference type="InterPro" id="IPR004263">
    <property type="entry name" value="Exostosin"/>
</dbReference>
<evidence type="ECO:0000259" key="6">
    <source>
        <dbReference type="Pfam" id="PF03016"/>
    </source>
</evidence>
<dbReference type="InterPro" id="IPR040911">
    <property type="entry name" value="Exostosin_GT47"/>
</dbReference>
<dbReference type="GO" id="GO:0016757">
    <property type="term" value="F:glycosyltransferase activity"/>
    <property type="evidence" value="ECO:0007669"/>
    <property type="project" value="UniProtKB-KW"/>
</dbReference>
<keyword evidence="4" id="KW-0812">Transmembrane</keyword>
<dbReference type="EMBL" id="JAIQCV010000011">
    <property type="protein sequence ID" value="KAH1047071.1"/>
    <property type="molecule type" value="Genomic_DNA"/>
</dbReference>
<dbReference type="Pfam" id="PF03016">
    <property type="entry name" value="Exostosin_GT47"/>
    <property type="match status" value="1"/>
</dbReference>
<proteinExistence type="inferred from homology"/>
<comment type="similarity">
    <text evidence="2">Belongs to the glycosyltransferase 47 family.</text>
</comment>
<dbReference type="PANTHER" id="PTHR11062:SF316">
    <property type="entry name" value="XYLOGLUCAN GALACTOSYLTRANSFERASE GT12-RELATED"/>
    <property type="match status" value="1"/>
</dbReference>
<evidence type="ECO:0000256" key="5">
    <source>
        <dbReference type="ARBA" id="ARBA00023034"/>
    </source>
</evidence>
<evidence type="ECO:0000256" key="1">
    <source>
        <dbReference type="ARBA" id="ARBA00004323"/>
    </source>
</evidence>
<reference evidence="7 8" key="1">
    <citation type="journal article" date="2021" name="Plant Biotechnol. J.">
        <title>Multi-omics assisted identification of the key and species-specific regulatory components of drought-tolerant mechanisms in Gossypium stocksii.</title>
        <authorList>
            <person name="Yu D."/>
            <person name="Ke L."/>
            <person name="Zhang D."/>
            <person name="Wu Y."/>
            <person name="Sun Y."/>
            <person name="Mei J."/>
            <person name="Sun J."/>
            <person name="Sun Y."/>
        </authorList>
    </citation>
    <scope>NUCLEOTIDE SEQUENCE [LARGE SCALE GENOMIC DNA]</scope>
    <source>
        <strain evidence="8">cv. E1</strain>
        <tissue evidence="7">Leaf</tissue>
    </source>
</reference>
<dbReference type="AlphaFoldDB" id="A0A9D3ZLB4"/>
<evidence type="ECO:0000256" key="3">
    <source>
        <dbReference type="ARBA" id="ARBA00022676"/>
    </source>
</evidence>
<gene>
    <name evidence="7" type="ORF">J1N35_037855</name>
</gene>
<evidence type="ECO:0000313" key="7">
    <source>
        <dbReference type="EMBL" id="KAH1047071.1"/>
    </source>
</evidence>